<dbReference type="InterPro" id="IPR053861">
    <property type="entry name" value="Phage_Mu_Gp45_N"/>
</dbReference>
<reference evidence="2 3" key="1">
    <citation type="submission" date="2013-04" db="EMBL/GenBank/DDBJ databases">
        <authorList>
            <person name="Kuznetsov B."/>
            <person name="Ivanovsky R."/>
        </authorList>
    </citation>
    <scope>NUCLEOTIDE SEQUENCE [LARGE SCALE GENOMIC DNA]</scope>
    <source>
        <strain evidence="2 3">MGU-K5</strain>
    </source>
</reference>
<organism evidence="2 3">
    <name type="scientific">Magnetospirillum fulvum MGU-K5</name>
    <dbReference type="NCBI Taxonomy" id="1316936"/>
    <lineage>
        <taxon>Bacteria</taxon>
        <taxon>Pseudomonadati</taxon>
        <taxon>Pseudomonadota</taxon>
        <taxon>Alphaproteobacteria</taxon>
        <taxon>Rhodospirillales</taxon>
        <taxon>Rhodospirillaceae</taxon>
        <taxon>Magnetospirillum</taxon>
    </lineage>
</organism>
<dbReference type="Pfam" id="PF06890">
    <property type="entry name" value="Phage_Mu_Gp45"/>
    <property type="match status" value="1"/>
</dbReference>
<dbReference type="eggNOG" id="COG4384">
    <property type="taxonomic scope" value="Bacteria"/>
</dbReference>
<dbReference type="RefSeq" id="WP_021132615.1">
    <property type="nucleotide sequence ID" value="NZ_AQPH01000043.1"/>
</dbReference>
<dbReference type="EMBL" id="AQPH01000043">
    <property type="protein sequence ID" value="EPY01348.1"/>
    <property type="molecule type" value="Genomic_DNA"/>
</dbReference>
<sequence length="205" mass="22721">MRDLVNMILAEVDNRLEYLKNRVKLGLGKGVLHMVEDGGPCQTVQATFLIGETRDGMERPQDYGFTSHPLPGMQPFAGFFGGDRSNGFVIAMCDRQFRIELLKGEVAMYDDLGQKVHLTRTGVVVKTPLNATLEADQNVTIKAGKKLRLEAEDIETHATRSRSWDVGGFGERWTWTGGTAWEHKTWQTDAAISSVTLSITPPEGP</sequence>
<dbReference type="Proteomes" id="UP000015350">
    <property type="component" value="Unassembled WGS sequence"/>
</dbReference>
<dbReference type="STRING" id="1316936.K678_11513"/>
<gene>
    <name evidence="2" type="ORF">K678_11513</name>
</gene>
<evidence type="ECO:0000313" key="3">
    <source>
        <dbReference type="Proteomes" id="UP000015350"/>
    </source>
</evidence>
<dbReference type="OrthoDB" id="7364815at2"/>
<comment type="caution">
    <text evidence="2">The sequence shown here is derived from an EMBL/GenBank/DDBJ whole genome shotgun (WGS) entry which is preliminary data.</text>
</comment>
<accession>S9SB78</accession>
<feature type="domain" description="Bacteriophage Mu Gp45 N-terminal" evidence="1">
    <location>
        <begin position="30"/>
        <end position="95"/>
    </location>
</feature>
<name>S9SB78_MAGFU</name>
<evidence type="ECO:0000313" key="2">
    <source>
        <dbReference type="EMBL" id="EPY01348.1"/>
    </source>
</evidence>
<dbReference type="AlphaFoldDB" id="S9SB78"/>
<protein>
    <submittedName>
        <fullName evidence="2">Bacteriophage Mu Gp45 protein</fullName>
    </submittedName>
</protein>
<proteinExistence type="predicted"/>
<evidence type="ECO:0000259" key="1">
    <source>
        <dbReference type="Pfam" id="PF06890"/>
    </source>
</evidence>